<dbReference type="AlphaFoldDB" id="A0A0F9J1G8"/>
<protein>
    <submittedName>
        <fullName evidence="1">Uncharacterized protein</fullName>
    </submittedName>
</protein>
<organism evidence="1">
    <name type="scientific">marine sediment metagenome</name>
    <dbReference type="NCBI Taxonomy" id="412755"/>
    <lineage>
        <taxon>unclassified sequences</taxon>
        <taxon>metagenomes</taxon>
        <taxon>ecological metagenomes</taxon>
    </lineage>
</organism>
<feature type="non-terminal residue" evidence="1">
    <location>
        <position position="27"/>
    </location>
</feature>
<dbReference type="EMBL" id="LAZR01012542">
    <property type="protein sequence ID" value="KKM26294.1"/>
    <property type="molecule type" value="Genomic_DNA"/>
</dbReference>
<reference evidence="1" key="1">
    <citation type="journal article" date="2015" name="Nature">
        <title>Complex archaea that bridge the gap between prokaryotes and eukaryotes.</title>
        <authorList>
            <person name="Spang A."/>
            <person name="Saw J.H."/>
            <person name="Jorgensen S.L."/>
            <person name="Zaremba-Niedzwiedzka K."/>
            <person name="Martijn J."/>
            <person name="Lind A.E."/>
            <person name="van Eijk R."/>
            <person name="Schleper C."/>
            <person name="Guy L."/>
            <person name="Ettema T.J."/>
        </authorList>
    </citation>
    <scope>NUCLEOTIDE SEQUENCE</scope>
</reference>
<gene>
    <name evidence="1" type="ORF">LCGC14_1586170</name>
</gene>
<sequence>MTHFCKRCGHASGYHGPNLKQILDSIV</sequence>
<proteinExistence type="predicted"/>
<evidence type="ECO:0000313" key="1">
    <source>
        <dbReference type="EMBL" id="KKM26294.1"/>
    </source>
</evidence>
<name>A0A0F9J1G8_9ZZZZ</name>
<accession>A0A0F9J1G8</accession>
<comment type="caution">
    <text evidence="1">The sequence shown here is derived from an EMBL/GenBank/DDBJ whole genome shotgun (WGS) entry which is preliminary data.</text>
</comment>